<dbReference type="InterPro" id="IPR019775">
    <property type="entry name" value="WD40_repeat_CS"/>
</dbReference>
<organism evidence="4 5">
    <name type="scientific">Rhizoclosmatium globosum</name>
    <dbReference type="NCBI Taxonomy" id="329046"/>
    <lineage>
        <taxon>Eukaryota</taxon>
        <taxon>Fungi</taxon>
        <taxon>Fungi incertae sedis</taxon>
        <taxon>Chytridiomycota</taxon>
        <taxon>Chytridiomycota incertae sedis</taxon>
        <taxon>Chytridiomycetes</taxon>
        <taxon>Chytridiales</taxon>
        <taxon>Chytriomycetaceae</taxon>
        <taxon>Rhizoclosmatium</taxon>
    </lineage>
</organism>
<dbReference type="CDD" id="cd00200">
    <property type="entry name" value="WD40"/>
    <property type="match status" value="1"/>
</dbReference>
<feature type="repeat" description="WD" evidence="3">
    <location>
        <begin position="56"/>
        <end position="96"/>
    </location>
</feature>
<accession>A0A1Y2CG94</accession>
<dbReference type="InterPro" id="IPR036322">
    <property type="entry name" value="WD40_repeat_dom_sf"/>
</dbReference>
<feature type="repeat" description="WD" evidence="3">
    <location>
        <begin position="224"/>
        <end position="265"/>
    </location>
</feature>
<dbReference type="STRING" id="329046.A0A1Y2CG94"/>
<dbReference type="Proteomes" id="UP000193642">
    <property type="component" value="Unassembled WGS sequence"/>
</dbReference>
<dbReference type="InterPro" id="IPR015943">
    <property type="entry name" value="WD40/YVTN_repeat-like_dom_sf"/>
</dbReference>
<name>A0A1Y2CG94_9FUNG</name>
<evidence type="ECO:0000313" key="5">
    <source>
        <dbReference type="Proteomes" id="UP000193642"/>
    </source>
</evidence>
<dbReference type="PANTHER" id="PTHR22847:SF637">
    <property type="entry name" value="WD REPEAT DOMAIN 5B"/>
    <property type="match status" value="1"/>
</dbReference>
<comment type="caution">
    <text evidence="4">The sequence shown here is derived from an EMBL/GenBank/DDBJ whole genome shotgun (WGS) entry which is preliminary data.</text>
</comment>
<feature type="repeat" description="WD" evidence="3">
    <location>
        <begin position="139"/>
        <end position="180"/>
    </location>
</feature>
<evidence type="ECO:0000256" key="2">
    <source>
        <dbReference type="ARBA" id="ARBA00022737"/>
    </source>
</evidence>
<feature type="repeat" description="WD" evidence="3">
    <location>
        <begin position="14"/>
        <end position="55"/>
    </location>
</feature>
<keyword evidence="1 3" id="KW-0853">WD repeat</keyword>
<proteinExistence type="predicted"/>
<keyword evidence="5" id="KW-1185">Reference proteome</keyword>
<dbReference type="Gene3D" id="2.130.10.10">
    <property type="entry name" value="YVTN repeat-like/Quinoprotein amine dehydrogenase"/>
    <property type="match status" value="4"/>
</dbReference>
<gene>
    <name evidence="4" type="ORF">BCR33DRAFT_658835</name>
</gene>
<protein>
    <submittedName>
        <fullName evidence="4">YVTN repeat-like/Quino protein amine dehydrogenase</fullName>
    </submittedName>
</protein>
<sequence length="476" mass="51763">MVLGAEPSWGPREFHGHAGTVTSAVYTPDGSAIVSSAQEGGIRVWNGETGECWVTLCGHVRDVTGVKCGGGGVVVSGSLDRSVRVWDLGTGKCGMVLEGHLGSVRTVAVRWDGKLVVSGGHDHLVKVWSLETGECIHTFEGHGQLVREVVWSTDGTSIVSCSSDKTIKIWDLTSGVCVKTFDDTEGEVFSVALSQDGKIIASASGFQTDIKVWSVETGQVIKVLKGHLLPVWTVSFSIDDRCLVSGSRDRSVRVWNLNDTPLLEGNQDDSTEKQEHHCTIMAIAVSSKSKIVVAGDKEGYIKLWSTVTGHCVKTMKQDIMIRALCISPNEKFIAVGGYDGSVKLWDMESGLCIQEYEGHTKAILAVAFLADAKTVVSSSYDETVRVWSDGNCIDKVSISGDDYDSVFDRLKVVQSSGSTRFWIDSKGWIMLRKRDGTVDRLFDSHMWTTDASDDLLCWTIHAGQKVFALQADADMI</sequence>
<feature type="repeat" description="WD" evidence="3">
    <location>
        <begin position="356"/>
        <end position="388"/>
    </location>
</feature>
<dbReference type="SMART" id="SM00320">
    <property type="entry name" value="WD40"/>
    <property type="match status" value="9"/>
</dbReference>
<evidence type="ECO:0000256" key="3">
    <source>
        <dbReference type="PROSITE-ProRule" id="PRU00221"/>
    </source>
</evidence>
<dbReference type="InterPro" id="IPR020472">
    <property type="entry name" value="WD40_PAC1"/>
</dbReference>
<feature type="repeat" description="WD" evidence="3">
    <location>
        <begin position="97"/>
        <end position="138"/>
    </location>
</feature>
<dbReference type="OrthoDB" id="2616995at2759"/>
<dbReference type="PROSITE" id="PS50294">
    <property type="entry name" value="WD_REPEATS_REGION"/>
    <property type="match status" value="6"/>
</dbReference>
<dbReference type="Pfam" id="PF00400">
    <property type="entry name" value="WD40"/>
    <property type="match status" value="9"/>
</dbReference>
<reference evidence="4 5" key="1">
    <citation type="submission" date="2016-07" db="EMBL/GenBank/DDBJ databases">
        <title>Pervasive Adenine N6-methylation of Active Genes in Fungi.</title>
        <authorList>
            <consortium name="DOE Joint Genome Institute"/>
            <person name="Mondo S.J."/>
            <person name="Dannebaum R.O."/>
            <person name="Kuo R.C."/>
            <person name="Labutti K."/>
            <person name="Haridas S."/>
            <person name="Kuo A."/>
            <person name="Salamov A."/>
            <person name="Ahrendt S.R."/>
            <person name="Lipzen A."/>
            <person name="Sullivan W."/>
            <person name="Andreopoulos W.B."/>
            <person name="Clum A."/>
            <person name="Lindquist E."/>
            <person name="Daum C."/>
            <person name="Ramamoorthy G.K."/>
            <person name="Gryganskyi A."/>
            <person name="Culley D."/>
            <person name="Magnuson J.K."/>
            <person name="James T.Y."/>
            <person name="O'Malley M.A."/>
            <person name="Stajich J.E."/>
            <person name="Spatafora J.W."/>
            <person name="Visel A."/>
            <person name="Grigoriev I.V."/>
        </authorList>
    </citation>
    <scope>NUCLEOTIDE SEQUENCE [LARGE SCALE GENOMIC DNA]</scope>
    <source>
        <strain evidence="4 5">JEL800</strain>
    </source>
</reference>
<dbReference type="AlphaFoldDB" id="A0A1Y2CG94"/>
<evidence type="ECO:0000256" key="1">
    <source>
        <dbReference type="ARBA" id="ARBA00022574"/>
    </source>
</evidence>
<dbReference type="PROSITE" id="PS00678">
    <property type="entry name" value="WD_REPEATS_1"/>
    <property type="match status" value="3"/>
</dbReference>
<feature type="repeat" description="WD" evidence="3">
    <location>
        <begin position="273"/>
        <end position="314"/>
    </location>
</feature>
<feature type="repeat" description="WD" evidence="3">
    <location>
        <begin position="321"/>
        <end position="355"/>
    </location>
</feature>
<dbReference type="PRINTS" id="PR00320">
    <property type="entry name" value="GPROTEINBRPT"/>
</dbReference>
<dbReference type="PROSITE" id="PS50082">
    <property type="entry name" value="WD_REPEATS_2"/>
    <property type="match status" value="8"/>
</dbReference>
<dbReference type="SUPFAM" id="SSF50978">
    <property type="entry name" value="WD40 repeat-like"/>
    <property type="match status" value="2"/>
</dbReference>
<keyword evidence="2" id="KW-0677">Repeat</keyword>
<dbReference type="GO" id="GO:1990234">
    <property type="term" value="C:transferase complex"/>
    <property type="evidence" value="ECO:0007669"/>
    <property type="project" value="UniProtKB-ARBA"/>
</dbReference>
<dbReference type="PANTHER" id="PTHR22847">
    <property type="entry name" value="WD40 REPEAT PROTEIN"/>
    <property type="match status" value="1"/>
</dbReference>
<dbReference type="EMBL" id="MCGO01000018">
    <property type="protein sequence ID" value="ORY46060.1"/>
    <property type="molecule type" value="Genomic_DNA"/>
</dbReference>
<evidence type="ECO:0000313" key="4">
    <source>
        <dbReference type="EMBL" id="ORY46060.1"/>
    </source>
</evidence>
<dbReference type="InterPro" id="IPR001680">
    <property type="entry name" value="WD40_rpt"/>
</dbReference>